<reference evidence="1" key="1">
    <citation type="submission" date="2023-08" db="EMBL/GenBank/DDBJ databases">
        <authorList>
            <person name="Chen Y."/>
            <person name="Shah S."/>
            <person name="Dougan E. K."/>
            <person name="Thang M."/>
            <person name="Chan C."/>
        </authorList>
    </citation>
    <scope>NUCLEOTIDE SEQUENCE</scope>
</reference>
<protein>
    <submittedName>
        <fullName evidence="1">Uncharacterized protein</fullName>
    </submittedName>
</protein>
<dbReference type="EMBL" id="CAUJNA010003519">
    <property type="protein sequence ID" value="CAJ1404005.1"/>
    <property type="molecule type" value="Genomic_DNA"/>
</dbReference>
<evidence type="ECO:0000313" key="1">
    <source>
        <dbReference type="EMBL" id="CAJ1404005.1"/>
    </source>
</evidence>
<gene>
    <name evidence="1" type="ORF">EVOR1521_LOCUS26551</name>
</gene>
<sequence length="283" mass="30834">MAALGVRKAARAAARQPRRGFFGTEDPLSPRDGPLAEALGFVKKGRMDRALELAQQNNADSKALARECSRRAFAAYEESGEAREMAIGLVVGGSTFEIPGRDVRLIRPRQLVEGFWLRKVSDVHVLAEGCKSFTKASLALGSEAPARDFQLLARSHVLRLQTCRTQAVLQAYIGKRIQGDGMLMRLPALWALLVKSGSHLRDHLLSPEPLGPLDGMEEAEAEPLQVLAEQRRRAAARHMEILTECISEAATSLFNPEDGMVMLAVDILGAPAAEMTTLPCDEP</sequence>
<proteinExistence type="predicted"/>
<name>A0AA36JD42_9DINO</name>
<evidence type="ECO:0000313" key="2">
    <source>
        <dbReference type="Proteomes" id="UP001178507"/>
    </source>
</evidence>
<keyword evidence="2" id="KW-1185">Reference proteome</keyword>
<dbReference type="Proteomes" id="UP001178507">
    <property type="component" value="Unassembled WGS sequence"/>
</dbReference>
<dbReference type="AlphaFoldDB" id="A0AA36JD42"/>
<comment type="caution">
    <text evidence="1">The sequence shown here is derived from an EMBL/GenBank/DDBJ whole genome shotgun (WGS) entry which is preliminary data.</text>
</comment>
<accession>A0AA36JD42</accession>
<organism evidence="1 2">
    <name type="scientific">Effrenium voratum</name>
    <dbReference type="NCBI Taxonomy" id="2562239"/>
    <lineage>
        <taxon>Eukaryota</taxon>
        <taxon>Sar</taxon>
        <taxon>Alveolata</taxon>
        <taxon>Dinophyceae</taxon>
        <taxon>Suessiales</taxon>
        <taxon>Symbiodiniaceae</taxon>
        <taxon>Effrenium</taxon>
    </lineage>
</organism>